<dbReference type="InterPro" id="IPR000719">
    <property type="entry name" value="Prot_kinase_dom"/>
</dbReference>
<gene>
    <name evidence="3" type="primary">TUS1_5</name>
    <name evidence="3" type="ORF">AAF712_005171</name>
</gene>
<evidence type="ECO:0000256" key="1">
    <source>
        <dbReference type="SAM" id="MobiDB-lite"/>
    </source>
</evidence>
<evidence type="ECO:0000313" key="4">
    <source>
        <dbReference type="Proteomes" id="UP001437256"/>
    </source>
</evidence>
<feature type="compositionally biased region" description="Basic and acidic residues" evidence="1">
    <location>
        <begin position="700"/>
        <end position="710"/>
    </location>
</feature>
<comment type="caution">
    <text evidence="3">The sequence shown here is derived from an EMBL/GenBank/DDBJ whole genome shotgun (WGS) entry which is preliminary data.</text>
</comment>
<feature type="compositionally biased region" description="Polar residues" evidence="1">
    <location>
        <begin position="662"/>
        <end position="673"/>
    </location>
</feature>
<reference evidence="3 4" key="1">
    <citation type="submission" date="2024-05" db="EMBL/GenBank/DDBJ databases">
        <title>A draft genome resource for the thread blight pathogen Marasmius tenuissimus strain MS-2.</title>
        <authorList>
            <person name="Yulfo-Soto G.E."/>
            <person name="Baruah I.K."/>
            <person name="Amoako-Attah I."/>
            <person name="Bukari Y."/>
            <person name="Meinhardt L.W."/>
            <person name="Bailey B.A."/>
            <person name="Cohen S.P."/>
        </authorList>
    </citation>
    <scope>NUCLEOTIDE SEQUENCE [LARGE SCALE GENOMIC DNA]</scope>
    <source>
        <strain evidence="3 4">MS-2</strain>
    </source>
</reference>
<dbReference type="EMBL" id="JBBXMP010000023">
    <property type="protein sequence ID" value="KAL0067731.1"/>
    <property type="molecule type" value="Genomic_DNA"/>
</dbReference>
<dbReference type="PROSITE" id="PS50011">
    <property type="entry name" value="PROTEIN_KINASE_DOM"/>
    <property type="match status" value="1"/>
</dbReference>
<organism evidence="3 4">
    <name type="scientific">Marasmius tenuissimus</name>
    <dbReference type="NCBI Taxonomy" id="585030"/>
    <lineage>
        <taxon>Eukaryota</taxon>
        <taxon>Fungi</taxon>
        <taxon>Dikarya</taxon>
        <taxon>Basidiomycota</taxon>
        <taxon>Agaricomycotina</taxon>
        <taxon>Agaricomycetes</taxon>
        <taxon>Agaricomycetidae</taxon>
        <taxon>Agaricales</taxon>
        <taxon>Marasmiineae</taxon>
        <taxon>Marasmiaceae</taxon>
        <taxon>Marasmius</taxon>
    </lineage>
</organism>
<dbReference type="Gene3D" id="1.10.510.10">
    <property type="entry name" value="Transferase(Phosphotransferase) domain 1"/>
    <property type="match status" value="1"/>
</dbReference>
<feature type="region of interest" description="Disordered" evidence="1">
    <location>
        <begin position="612"/>
        <end position="767"/>
    </location>
</feature>
<dbReference type="InterPro" id="IPR008271">
    <property type="entry name" value="Ser/Thr_kinase_AS"/>
</dbReference>
<sequence length="767" mass="84803">MNHSRTQDPLRSGIPEGLDDMRVVVQAVISDREEYKRVLEARGHEAQQCLDALHALLGLPDIENKLRTSILKLILRLSKRSNLCPKCLNINNVERISERPIDGGGFGDVWKGKVGSQFVCLKVVKVYLVSDVQKLLKEYMREAIVWEQLHHPNLLPFMGMYYLDEAREPLCLVSPWMDRGNLVRYLKNTPSERADHQVLVYDVASGLAYLHSLNIIHGDLKGVNVLMTPDERACITDFGLSRVADTHSLYLSSSTMGQGGTTRWSAPELLQSNPPSSVTMKSDTYAYAGNVPFHGLAEPAVMFAVVINKQHPERPSGVRELTDDMWGIMIKCWNHDAQERPEAEDVRSDVPSEWDGLSVAEAWKHVEYPSVDVSAVVRFLKKGLPLGSLPVDDRTYPAEDAPDTVEAHQSYHTPSTPYNLSLVLAPCSPISPGPSIASLDDDYITTVIPPEGSPFHDQPQYTPSTLHNQSPVSDVGCPTIKPFAFLTVPSYDNQSSQSFNFDMVLSQNQPEPPTGTAPGFHASSLEPRVRPTIRTQFSPAQYPSPYLSSGSTPSSLASLFPFTQTPSNAGTGSAFHTKPLPSDDYGHATTIDLTLLQPTLDADRGRSLDVHTLGHRRSRSAVNGEWSHTRVSHHSSRLGPQPRPVRHRQRSRERSPLPLEVNGSTVDTPQVQMELSILFDTDPEPFDPGPFLDEGALDNPRWDHGDRSQSFDDDTTASASIHQGQNVNGKRHRSGDEAEQQPGYLPAVTSDGVVRASKSRRTTTGPR</sequence>
<dbReference type="PROSITE" id="PS00108">
    <property type="entry name" value="PROTEIN_KINASE_ST"/>
    <property type="match status" value="1"/>
</dbReference>
<dbReference type="PANTHER" id="PTHR44329:SF214">
    <property type="entry name" value="PROTEIN KINASE DOMAIN-CONTAINING PROTEIN"/>
    <property type="match status" value="1"/>
</dbReference>
<dbReference type="SUPFAM" id="SSF56112">
    <property type="entry name" value="Protein kinase-like (PK-like)"/>
    <property type="match status" value="1"/>
</dbReference>
<feature type="domain" description="Protein kinase" evidence="2">
    <location>
        <begin position="95"/>
        <end position="355"/>
    </location>
</feature>
<evidence type="ECO:0000259" key="2">
    <source>
        <dbReference type="PROSITE" id="PS50011"/>
    </source>
</evidence>
<accession>A0ABR3A158</accession>
<protein>
    <submittedName>
        <fullName evidence="3">Rho guanine nucleotide exchange factor</fullName>
    </submittedName>
</protein>
<dbReference type="InterPro" id="IPR011009">
    <property type="entry name" value="Kinase-like_dom_sf"/>
</dbReference>
<proteinExistence type="predicted"/>
<name>A0ABR3A158_9AGAR</name>
<dbReference type="InterPro" id="IPR001245">
    <property type="entry name" value="Ser-Thr/Tyr_kinase_cat_dom"/>
</dbReference>
<keyword evidence="4" id="KW-1185">Reference proteome</keyword>
<dbReference type="PANTHER" id="PTHR44329">
    <property type="entry name" value="SERINE/THREONINE-PROTEIN KINASE TNNI3K-RELATED"/>
    <property type="match status" value="1"/>
</dbReference>
<dbReference type="SMART" id="SM00220">
    <property type="entry name" value="S_TKc"/>
    <property type="match status" value="1"/>
</dbReference>
<evidence type="ECO:0000313" key="3">
    <source>
        <dbReference type="EMBL" id="KAL0067731.1"/>
    </source>
</evidence>
<feature type="compositionally biased region" description="Polar residues" evidence="1">
    <location>
        <begin position="716"/>
        <end position="728"/>
    </location>
</feature>
<dbReference type="Proteomes" id="UP001437256">
    <property type="component" value="Unassembled WGS sequence"/>
</dbReference>
<dbReference type="PRINTS" id="PR00109">
    <property type="entry name" value="TYRKINASE"/>
</dbReference>
<dbReference type="Pfam" id="PF07714">
    <property type="entry name" value="PK_Tyr_Ser-Thr"/>
    <property type="match status" value="1"/>
</dbReference>
<dbReference type="InterPro" id="IPR051681">
    <property type="entry name" value="Ser/Thr_Kinases-Pseudokinases"/>
</dbReference>